<organism evidence="1 2">
    <name type="scientific">Heterosigma akashiwo virus 01</name>
    <name type="common">HaV01</name>
    <dbReference type="NCBI Taxonomy" id="97195"/>
    <lineage>
        <taxon>Viruses</taxon>
        <taxon>Varidnaviria</taxon>
        <taxon>Bamfordvirae</taxon>
        <taxon>Nucleocytoviricota</taxon>
        <taxon>Megaviricetes</taxon>
        <taxon>Algavirales</taxon>
        <taxon>Phycodnaviridae</taxon>
        <taxon>Raphidovirus</taxon>
        <taxon>Raphidovirus japonicum</taxon>
    </lineage>
</organism>
<organismHost>
    <name type="scientific">Heterosigma akashiwo</name>
    <name type="common">Chromophytic alga</name>
    <name type="synonym">Heterosigma carterae</name>
    <dbReference type="NCBI Taxonomy" id="2829"/>
</organismHost>
<reference evidence="1 2" key="1">
    <citation type="submission" date="2016-03" db="EMBL/GenBank/DDBJ databases">
        <title>Genome sequences of a Phycodnavirus, Heterosigma akashiwo virus strain 53.</title>
        <authorList>
            <person name="Ueki S."/>
            <person name="Ogura Y."/>
            <person name="Hayashi T."/>
        </authorList>
    </citation>
    <scope>NUCLEOTIDE SEQUENCE [LARGE SCALE GENOMIC DNA]</scope>
    <source>
        <strain evidence="1">HaV53</strain>
    </source>
</reference>
<dbReference type="KEGG" id="vg:37618573"/>
<dbReference type="Proteomes" id="UP000232488">
    <property type="component" value="Segment"/>
</dbReference>
<evidence type="ECO:0000313" key="1">
    <source>
        <dbReference type="EMBL" id="AOM63523.1"/>
    </source>
</evidence>
<dbReference type="RefSeq" id="YP_009507589.1">
    <property type="nucleotide sequence ID" value="NC_038553.1"/>
</dbReference>
<sequence>MNKISKLQSYIHKNSGIRHNSKKYHLYNTCVLDYMIKYLLLREDIIDSYDDVGEVHLGLRHVENNQHYDINITYNSEELDDEIVEFRLKSHCDYFICHNIEILVNILKNKYDIDTYMLNEKQFLNGNNTRAFLDMNWNGLIIEYDDGKVVAMDIPSNYIVNEQYFMAVFEKHIDVVKDFNCNICTRRYFLQQIDILYCSNCYNHIDVSCYNNNEHRCPYCRHFKHEEILNKLILVNDRIKKKDNSYTIYCKLYDSMSKIYCERNDRNDSFTVDNPKNVKDIIDQLSIRYR</sequence>
<evidence type="ECO:0000313" key="2">
    <source>
        <dbReference type="Proteomes" id="UP000232488"/>
    </source>
</evidence>
<protein>
    <submittedName>
        <fullName evidence="1">Uncharacterized protein</fullName>
    </submittedName>
</protein>
<accession>A0A1C9C5F9</accession>
<keyword evidence="2" id="KW-1185">Reference proteome</keyword>
<dbReference type="EMBL" id="KX008963">
    <property type="protein sequence ID" value="AOM63523.1"/>
    <property type="molecule type" value="Genomic_DNA"/>
</dbReference>
<name>A0A1C9C5F9_HAV01</name>
<proteinExistence type="predicted"/>
<gene>
    <name evidence="1" type="primary">HaV53_ORF192</name>
</gene>
<dbReference type="GeneID" id="37618573"/>